<gene>
    <name evidence="1" type="ORF">AC2117_02681</name>
</gene>
<dbReference type="EMBL" id="LS999521">
    <property type="protein sequence ID" value="VAX45483.1"/>
    <property type="molecule type" value="Genomic_DNA"/>
</dbReference>
<dbReference type="Proteomes" id="UP000294355">
    <property type="component" value="Chromosome"/>
</dbReference>
<name>A0A446ZLV7_ACICA</name>
<evidence type="ECO:0000313" key="1">
    <source>
        <dbReference type="EMBL" id="VAX45483.1"/>
    </source>
</evidence>
<dbReference type="RefSeq" id="WP_227549201.1">
    <property type="nucleotide sequence ID" value="NZ_LS999521.1"/>
</dbReference>
<organism evidence="1 2">
    <name type="scientific">Acinetobacter calcoaceticus</name>
    <dbReference type="NCBI Taxonomy" id="471"/>
    <lineage>
        <taxon>Bacteria</taxon>
        <taxon>Pseudomonadati</taxon>
        <taxon>Pseudomonadota</taxon>
        <taxon>Gammaproteobacteria</taxon>
        <taxon>Moraxellales</taxon>
        <taxon>Moraxellaceae</taxon>
        <taxon>Acinetobacter</taxon>
        <taxon>Acinetobacter calcoaceticus/baumannii complex</taxon>
    </lineage>
</organism>
<proteinExistence type="predicted"/>
<dbReference type="AlphaFoldDB" id="A0A446ZLV7"/>
<evidence type="ECO:0000313" key="2">
    <source>
        <dbReference type="Proteomes" id="UP000294355"/>
    </source>
</evidence>
<accession>A0A446ZLV7</accession>
<reference evidence="1 2" key="1">
    <citation type="submission" date="2018-08" db="EMBL/GenBank/DDBJ databases">
        <authorList>
            <person name="Gonzaga-Molto A."/>
        </authorList>
    </citation>
    <scope>NUCLEOTIDE SEQUENCE [LARGE SCALE GENOMIC DNA]</scope>
    <source>
        <strain evidence="1">Acinetobacter calcoaceticus str. 2117</strain>
    </source>
</reference>
<protein>
    <submittedName>
        <fullName evidence="1">Uncharacterized protein</fullName>
    </submittedName>
</protein>
<sequence length="77" mass="8657">MHSKKGHGGLERLSTYIFRYVAKLHGNGTLRGRIEATSALHAKQRVMQSNELIKDAHISLLKNQASARKNDFEGIKQ</sequence>